<keyword evidence="7" id="KW-0378">Hydrolase</keyword>
<evidence type="ECO:0000256" key="5">
    <source>
        <dbReference type="ARBA" id="ARBA00022525"/>
    </source>
</evidence>
<dbReference type="HOGENOM" id="CLU_550811_0_0_5"/>
<proteinExistence type="predicted"/>
<comment type="function">
    <text evidence="2">Could be a virulence factor.</text>
</comment>
<evidence type="ECO:0000259" key="10">
    <source>
        <dbReference type="PROSITE" id="PS50035"/>
    </source>
</evidence>
<comment type="catalytic activity">
    <reaction evidence="1">
        <text>a 1,2-diacyl-sn-glycero-3-phosphocholine + H2O = a 1,2-diacyl-sn-glycero-3-phosphate + choline + H(+)</text>
        <dbReference type="Rhea" id="RHEA:14445"/>
        <dbReference type="ChEBI" id="CHEBI:15354"/>
        <dbReference type="ChEBI" id="CHEBI:15377"/>
        <dbReference type="ChEBI" id="CHEBI:15378"/>
        <dbReference type="ChEBI" id="CHEBI:57643"/>
        <dbReference type="ChEBI" id="CHEBI:58608"/>
        <dbReference type="EC" id="3.1.4.4"/>
    </reaction>
</comment>
<dbReference type="RefSeq" id="WP_012187226.1">
    <property type="nucleotide sequence ID" value="NC_009956.1"/>
</dbReference>
<dbReference type="SMART" id="SM00155">
    <property type="entry name" value="PLDc"/>
    <property type="match status" value="2"/>
</dbReference>
<name>A8LTJ6_DINSH</name>
<protein>
    <recommendedName>
        <fullName evidence="4">Phospholipase D</fullName>
    </recommendedName>
    <alternativeName>
        <fullName evidence="9">Choline phosphatase</fullName>
    </alternativeName>
</protein>
<reference evidence="12" key="1">
    <citation type="journal article" date="2010" name="ISME J.">
        <title>The complete genome sequence of the algal symbiont Dinoroseobacter shibae: a hitchhiker's guide to life in the sea.</title>
        <authorList>
            <person name="Wagner-Dobler I."/>
            <person name="Ballhausen B."/>
            <person name="Berger M."/>
            <person name="Brinkhoff T."/>
            <person name="Buchholz I."/>
            <person name="Bunk B."/>
            <person name="Cypionka H."/>
            <person name="Daniel R."/>
            <person name="Drepper T."/>
            <person name="Gerdts G."/>
            <person name="Hahnke S."/>
            <person name="Han C."/>
            <person name="Jahn D."/>
            <person name="Kalhoefer D."/>
            <person name="Kiss H."/>
            <person name="Klenk H.P."/>
            <person name="Kyrpides N."/>
            <person name="Liebl W."/>
            <person name="Liesegang H."/>
            <person name="Meincke L."/>
            <person name="Pati A."/>
            <person name="Petersen J."/>
            <person name="Piekarski T."/>
            <person name="Pommerenke C."/>
            <person name="Pradella S."/>
            <person name="Pukall R."/>
            <person name="Rabus R."/>
            <person name="Stackebrandt E."/>
            <person name="Thole S."/>
            <person name="Thompson L."/>
            <person name="Tielen P."/>
            <person name="Tomasch J."/>
            <person name="von Jan M."/>
            <person name="Wanphrut N."/>
            <person name="Wichels A."/>
            <person name="Zech H."/>
            <person name="Simon M."/>
        </authorList>
    </citation>
    <scope>NUCLEOTIDE SEQUENCE [LARGE SCALE GENOMIC DNA]</scope>
    <source>
        <strain evidence="12">DSM 16493 / NCIMB 14021 / DFL 12</strain>
        <plasmid evidence="12">Plasmid pDSHI02</plasmid>
    </source>
</reference>
<dbReference type="PROSITE" id="PS50035">
    <property type="entry name" value="PLD"/>
    <property type="match status" value="2"/>
</dbReference>
<keyword evidence="8" id="KW-0443">Lipid metabolism</keyword>
<dbReference type="Pfam" id="PF13091">
    <property type="entry name" value="PLDc_2"/>
    <property type="match status" value="1"/>
</dbReference>
<sequence>MLPERTPFQVLITAEEAWPAFERAVLDARDEIQMGFRIFDMTTALRSDEGRAVGADWFDLLAHKLGQGVRIRLVVSDFDPVMAAPLHKIALATARQGAGLAEVTGAGDRLEVVRALHPARAGLMWRSVLGPLAKREKGKVPVFATVTHHQKIAVIDREWLYIGGLDQNERRFDTLEHDRRARRTWTDVQLLLRGPEAAEAAAHLDGFLAACAGQGALAKGRCLRRTISAPRRLQAPYLAPWTRLREIEAAHLEAIRDAEQLIYIETQFLRSSRIAAALAHAGMSRPGLRLILVLPALPDDVAFEDNRGADARFGLWLSHKSLKRVTEAFGPRAAVLSPVKPERAAEDDLKVHAGAPMVYVHSKVLICDDRRALVGSANLNGRSLRWDTEVALDLRAPERVGALWRALAMHWWGGAVPDSALALGTAQAWWAAQAEENARSAPEARRGFMVPHDIAQVPELHMPMPGVPEDIV</sequence>
<evidence type="ECO:0000313" key="12">
    <source>
        <dbReference type="Proteomes" id="UP000006833"/>
    </source>
</evidence>
<keyword evidence="5" id="KW-0964">Secreted</keyword>
<dbReference type="CDD" id="cd09105">
    <property type="entry name" value="PLDc_vPLD1_2_like_2"/>
    <property type="match status" value="1"/>
</dbReference>
<dbReference type="EMBL" id="CP000832">
    <property type="protein sequence ID" value="ABV95563.1"/>
    <property type="molecule type" value="Genomic_DNA"/>
</dbReference>
<organism evidence="11 12">
    <name type="scientific">Dinoroseobacter shibae (strain DSM 16493 / NCIMB 14021 / DFL 12)</name>
    <dbReference type="NCBI Taxonomy" id="398580"/>
    <lineage>
        <taxon>Bacteria</taxon>
        <taxon>Pseudomonadati</taxon>
        <taxon>Pseudomonadota</taxon>
        <taxon>Alphaproteobacteria</taxon>
        <taxon>Rhodobacterales</taxon>
        <taxon>Roseobacteraceae</taxon>
        <taxon>Dinoroseobacter</taxon>
    </lineage>
</organism>
<keyword evidence="6" id="KW-0677">Repeat</keyword>
<feature type="domain" description="PLD phosphodiesterase" evidence="10">
    <location>
        <begin position="144"/>
        <end position="171"/>
    </location>
</feature>
<dbReference type="Gene3D" id="3.30.870.10">
    <property type="entry name" value="Endonuclease Chain A"/>
    <property type="match status" value="2"/>
</dbReference>
<evidence type="ECO:0000256" key="7">
    <source>
        <dbReference type="ARBA" id="ARBA00022801"/>
    </source>
</evidence>
<feature type="domain" description="PLD phosphodiesterase" evidence="10">
    <location>
        <begin position="356"/>
        <end position="383"/>
    </location>
</feature>
<dbReference type="AlphaFoldDB" id="A8LTJ6"/>
<evidence type="ECO:0000256" key="1">
    <source>
        <dbReference type="ARBA" id="ARBA00000798"/>
    </source>
</evidence>
<dbReference type="GO" id="GO:0009395">
    <property type="term" value="P:phospholipid catabolic process"/>
    <property type="evidence" value="ECO:0007669"/>
    <property type="project" value="TreeGrafter"/>
</dbReference>
<evidence type="ECO:0000313" key="11">
    <source>
        <dbReference type="EMBL" id="ABV95563.1"/>
    </source>
</evidence>
<dbReference type="PANTHER" id="PTHR18896:SF76">
    <property type="entry name" value="PHOSPHOLIPASE"/>
    <property type="match status" value="1"/>
</dbReference>
<evidence type="ECO:0000256" key="6">
    <source>
        <dbReference type="ARBA" id="ARBA00022737"/>
    </source>
</evidence>
<geneLocation type="plasmid" evidence="11 12">
    <name>pDSHI02</name>
</geneLocation>
<dbReference type="InterPro" id="IPR001736">
    <property type="entry name" value="PLipase_D/transphosphatidylase"/>
</dbReference>
<gene>
    <name evidence="11" type="ordered locus">Dshi_3833</name>
</gene>
<evidence type="ECO:0000256" key="4">
    <source>
        <dbReference type="ARBA" id="ARBA00018392"/>
    </source>
</evidence>
<evidence type="ECO:0000256" key="9">
    <source>
        <dbReference type="ARBA" id="ARBA00029594"/>
    </source>
</evidence>
<evidence type="ECO:0000256" key="8">
    <source>
        <dbReference type="ARBA" id="ARBA00023098"/>
    </source>
</evidence>
<dbReference type="GO" id="GO:0004630">
    <property type="term" value="F:phospholipase D activity"/>
    <property type="evidence" value="ECO:0007669"/>
    <property type="project" value="UniProtKB-EC"/>
</dbReference>
<accession>A8LTJ6</accession>
<evidence type="ECO:0000256" key="3">
    <source>
        <dbReference type="ARBA" id="ARBA00004613"/>
    </source>
</evidence>
<dbReference type="InterPro" id="IPR015679">
    <property type="entry name" value="PLipase_D_fam"/>
</dbReference>
<dbReference type="SUPFAM" id="SSF56024">
    <property type="entry name" value="Phospholipase D/nuclease"/>
    <property type="match status" value="2"/>
</dbReference>
<dbReference type="InterPro" id="IPR025202">
    <property type="entry name" value="PLD-like_dom"/>
</dbReference>
<keyword evidence="12" id="KW-1185">Reference proteome</keyword>
<keyword evidence="11" id="KW-0614">Plasmid</keyword>
<dbReference type="OrthoDB" id="8828485at2"/>
<dbReference type="PANTHER" id="PTHR18896">
    <property type="entry name" value="PHOSPHOLIPASE D"/>
    <property type="match status" value="1"/>
</dbReference>
<dbReference type="Proteomes" id="UP000006833">
    <property type="component" value="Plasmid pDSHI02"/>
</dbReference>
<evidence type="ECO:0000256" key="2">
    <source>
        <dbReference type="ARBA" id="ARBA00003145"/>
    </source>
</evidence>
<dbReference type="KEGG" id="dsh:Dshi_3833"/>
<dbReference type="GO" id="GO:0005576">
    <property type="term" value="C:extracellular region"/>
    <property type="evidence" value="ECO:0007669"/>
    <property type="project" value="UniProtKB-SubCell"/>
</dbReference>
<comment type="subcellular location">
    <subcellularLocation>
        <location evidence="3">Secreted</location>
    </subcellularLocation>
</comment>